<proteinExistence type="predicted"/>
<dbReference type="AlphaFoldDB" id="A0A3Q0DLM2"/>
<dbReference type="KEGG" id="csyr:110595122"/>
<keyword evidence="1" id="KW-1185">Reference proteome</keyword>
<protein>
    <submittedName>
        <fullName evidence="2">Tetratricopeptide repeat protein 12-like</fullName>
    </submittedName>
</protein>
<dbReference type="GO" id="GO:0070286">
    <property type="term" value="P:axonemal dynein complex assembly"/>
    <property type="evidence" value="ECO:0007669"/>
    <property type="project" value="TreeGrafter"/>
</dbReference>
<dbReference type="GO" id="GO:0005813">
    <property type="term" value="C:centrosome"/>
    <property type="evidence" value="ECO:0007669"/>
    <property type="project" value="TreeGrafter"/>
</dbReference>
<dbReference type="RefSeq" id="XP_021565384.1">
    <property type="nucleotide sequence ID" value="XM_021709709.1"/>
</dbReference>
<dbReference type="PANTHER" id="PTHR46540:SF1">
    <property type="entry name" value="TETRATRICOPEPTIDE REPEAT PROTEIN 12"/>
    <property type="match status" value="1"/>
</dbReference>
<dbReference type="InterPro" id="IPR043195">
    <property type="entry name" value="TTC12"/>
</dbReference>
<dbReference type="GO" id="GO:0007288">
    <property type="term" value="P:sperm axoneme assembly"/>
    <property type="evidence" value="ECO:0007669"/>
    <property type="project" value="TreeGrafter"/>
</dbReference>
<gene>
    <name evidence="2" type="primary">LOC110595122</name>
</gene>
<dbReference type="Proteomes" id="UP000189704">
    <property type="component" value="Unplaced"/>
</dbReference>
<feature type="non-terminal residue" evidence="2">
    <location>
        <position position="1"/>
    </location>
</feature>
<feature type="non-terminal residue" evidence="2">
    <location>
        <position position="87"/>
    </location>
</feature>
<name>A0A3Q0DLM2_CARSF</name>
<sequence>NLIQEMNSDDPVVQQKAVLKTEKKLLLMEEDQEDDECRTTLNKTMISPPQATVKSAEEINSEAFLASVEKDAKERAKRRRENRVLAD</sequence>
<accession>A0A3Q0DLM2</accession>
<dbReference type="PANTHER" id="PTHR46540">
    <property type="entry name" value="TETRATRICOPEPTIDE REPEAT PROTEIN 12"/>
    <property type="match status" value="1"/>
</dbReference>
<reference evidence="2" key="1">
    <citation type="submission" date="2025-08" db="UniProtKB">
        <authorList>
            <consortium name="RefSeq"/>
        </authorList>
    </citation>
    <scope>IDENTIFICATION</scope>
</reference>
<dbReference type="OrthoDB" id="629492at2759"/>
<dbReference type="GeneID" id="110595122"/>
<evidence type="ECO:0000313" key="2">
    <source>
        <dbReference type="RefSeq" id="XP_021565384.1"/>
    </source>
</evidence>
<dbReference type="GO" id="GO:0005737">
    <property type="term" value="C:cytoplasm"/>
    <property type="evidence" value="ECO:0007669"/>
    <property type="project" value="TreeGrafter"/>
</dbReference>
<organism evidence="1 2">
    <name type="scientific">Carlito syrichta</name>
    <name type="common">Philippine tarsier</name>
    <name type="synonym">Tarsius syrichta</name>
    <dbReference type="NCBI Taxonomy" id="1868482"/>
    <lineage>
        <taxon>Eukaryota</taxon>
        <taxon>Metazoa</taxon>
        <taxon>Chordata</taxon>
        <taxon>Craniata</taxon>
        <taxon>Vertebrata</taxon>
        <taxon>Euteleostomi</taxon>
        <taxon>Mammalia</taxon>
        <taxon>Eutheria</taxon>
        <taxon>Euarchontoglires</taxon>
        <taxon>Primates</taxon>
        <taxon>Haplorrhini</taxon>
        <taxon>Tarsiiformes</taxon>
        <taxon>Tarsiidae</taxon>
        <taxon>Carlito</taxon>
    </lineage>
</organism>
<evidence type="ECO:0000313" key="1">
    <source>
        <dbReference type="Proteomes" id="UP000189704"/>
    </source>
</evidence>